<reference evidence="2 3" key="1">
    <citation type="journal article" date="2015" name="Genome Announc.">
        <title>Expanding the biotechnology potential of lactobacilli through comparative genomics of 213 strains and associated genera.</title>
        <authorList>
            <person name="Sun Z."/>
            <person name="Harris H.M."/>
            <person name="McCann A."/>
            <person name="Guo C."/>
            <person name="Argimon S."/>
            <person name="Zhang W."/>
            <person name="Yang X."/>
            <person name="Jeffery I.B."/>
            <person name="Cooney J.C."/>
            <person name="Kagawa T.F."/>
            <person name="Liu W."/>
            <person name="Song Y."/>
            <person name="Salvetti E."/>
            <person name="Wrobel A."/>
            <person name="Rasinkangas P."/>
            <person name="Parkhill J."/>
            <person name="Rea M.C."/>
            <person name="O'Sullivan O."/>
            <person name="Ritari J."/>
            <person name="Douillard F.P."/>
            <person name="Paul Ross R."/>
            <person name="Yang R."/>
            <person name="Briner A.E."/>
            <person name="Felis G.E."/>
            <person name="de Vos W.M."/>
            <person name="Barrangou R."/>
            <person name="Klaenhammer T.R."/>
            <person name="Caufield P.W."/>
            <person name="Cui Y."/>
            <person name="Zhang H."/>
            <person name="O'Toole P.W."/>
        </authorList>
    </citation>
    <scope>NUCLEOTIDE SEQUENCE [LARGE SCALE GENOMIC DNA]</scope>
    <source>
        <strain evidence="2 3">DSM 5007</strain>
    </source>
</reference>
<organism evidence="2 3">
    <name type="scientific">Paucilactobacillus suebicus DSM 5007 = KCTC 3549</name>
    <dbReference type="NCBI Taxonomy" id="1423807"/>
    <lineage>
        <taxon>Bacteria</taxon>
        <taxon>Bacillati</taxon>
        <taxon>Bacillota</taxon>
        <taxon>Bacilli</taxon>
        <taxon>Lactobacillales</taxon>
        <taxon>Lactobacillaceae</taxon>
        <taxon>Paucilactobacillus</taxon>
    </lineage>
</organism>
<dbReference type="Proteomes" id="UP000051820">
    <property type="component" value="Unassembled WGS sequence"/>
</dbReference>
<gene>
    <name evidence="2" type="ORF">FD16_GL001862</name>
</gene>
<dbReference type="EMBL" id="AZGF01000047">
    <property type="protein sequence ID" value="KRM09276.1"/>
    <property type="molecule type" value="Genomic_DNA"/>
</dbReference>
<evidence type="ECO:0000256" key="1">
    <source>
        <dbReference type="SAM" id="Phobius"/>
    </source>
</evidence>
<accession>A0A0R1W437</accession>
<keyword evidence="1" id="KW-0472">Membrane</keyword>
<protein>
    <submittedName>
        <fullName evidence="2">Uncharacterized protein</fullName>
    </submittedName>
</protein>
<keyword evidence="1" id="KW-1133">Transmembrane helix</keyword>
<name>A0A0R1W437_9LACO</name>
<keyword evidence="3" id="KW-1185">Reference proteome</keyword>
<evidence type="ECO:0000313" key="2">
    <source>
        <dbReference type="EMBL" id="KRM09276.1"/>
    </source>
</evidence>
<sequence>MERQFVFCSWEKLQQDWKVILSDCVCMIFLNMIVEPLIAVIADSTSPKYRGTIQVFMHLV</sequence>
<proteinExistence type="predicted"/>
<feature type="transmembrane region" description="Helical" evidence="1">
    <location>
        <begin position="20"/>
        <end position="42"/>
    </location>
</feature>
<evidence type="ECO:0000313" key="3">
    <source>
        <dbReference type="Proteomes" id="UP000051820"/>
    </source>
</evidence>
<dbReference type="AlphaFoldDB" id="A0A0R1W437"/>
<dbReference type="PATRIC" id="fig|1423807.3.peg.1910"/>
<keyword evidence="1" id="KW-0812">Transmembrane</keyword>
<comment type="caution">
    <text evidence="2">The sequence shown here is derived from an EMBL/GenBank/DDBJ whole genome shotgun (WGS) entry which is preliminary data.</text>
</comment>